<gene>
    <name evidence="1" type="ORF">FHL15_001657</name>
</gene>
<reference evidence="2" key="1">
    <citation type="submission" date="2019-06" db="EMBL/GenBank/DDBJ databases">
        <title>Draft genome sequence of the griseofulvin-producing fungus Xylaria cubensis strain G536.</title>
        <authorList>
            <person name="Mead M.E."/>
            <person name="Raja H.A."/>
            <person name="Steenwyk J.L."/>
            <person name="Knowles S.L."/>
            <person name="Oberlies N.H."/>
            <person name="Rokas A."/>
        </authorList>
    </citation>
    <scope>NUCLEOTIDE SEQUENCE [LARGE SCALE GENOMIC DNA]</scope>
    <source>
        <strain evidence="2">G536</strain>
    </source>
</reference>
<dbReference type="AlphaFoldDB" id="A0A553IAZ6"/>
<keyword evidence="2" id="KW-1185">Reference proteome</keyword>
<proteinExistence type="predicted"/>
<evidence type="ECO:0000313" key="2">
    <source>
        <dbReference type="Proteomes" id="UP000319160"/>
    </source>
</evidence>
<organism evidence="1 2">
    <name type="scientific">Xylaria flabelliformis</name>
    <dbReference type="NCBI Taxonomy" id="2512241"/>
    <lineage>
        <taxon>Eukaryota</taxon>
        <taxon>Fungi</taxon>
        <taxon>Dikarya</taxon>
        <taxon>Ascomycota</taxon>
        <taxon>Pezizomycotina</taxon>
        <taxon>Sordariomycetes</taxon>
        <taxon>Xylariomycetidae</taxon>
        <taxon>Xylariales</taxon>
        <taxon>Xylariaceae</taxon>
        <taxon>Xylaria</taxon>
    </lineage>
</organism>
<sequence length="131" mass="14243">MIDREIVDAYEDMHEEAVQSGKEEALGTNLRKAVSKVSASEVVIYDVQSIQYKILCLAIAKTFGNLGIFELKPPEERSTILAPQFDIVTIQKAASDATLDTEAFIQTIIDNGVAYSKTLQSAPHLAADANA</sequence>
<dbReference type="EMBL" id="VFLP01000006">
    <property type="protein sequence ID" value="TRX97379.1"/>
    <property type="molecule type" value="Genomic_DNA"/>
</dbReference>
<protein>
    <submittedName>
        <fullName evidence="1">Uncharacterized protein</fullName>
    </submittedName>
</protein>
<dbReference type="OrthoDB" id="4757081at2759"/>
<name>A0A553IAZ6_9PEZI</name>
<accession>A0A553IAZ6</accession>
<comment type="caution">
    <text evidence="1">The sequence shown here is derived from an EMBL/GenBank/DDBJ whole genome shotgun (WGS) entry which is preliminary data.</text>
</comment>
<dbReference type="Proteomes" id="UP000319160">
    <property type="component" value="Unassembled WGS sequence"/>
</dbReference>
<evidence type="ECO:0000313" key="1">
    <source>
        <dbReference type="EMBL" id="TRX97379.1"/>
    </source>
</evidence>